<dbReference type="SUPFAM" id="SSF55486">
    <property type="entry name" value="Metalloproteases ('zincins'), catalytic domain"/>
    <property type="match status" value="1"/>
</dbReference>
<evidence type="ECO:0000256" key="1">
    <source>
        <dbReference type="ARBA" id="ARBA00022670"/>
    </source>
</evidence>
<keyword evidence="6" id="KW-0865">Zymogen</keyword>
<evidence type="ECO:0000313" key="13">
    <source>
        <dbReference type="Proteomes" id="UP001177023"/>
    </source>
</evidence>
<dbReference type="GO" id="GO:0006508">
    <property type="term" value="P:proteolysis"/>
    <property type="evidence" value="ECO:0007669"/>
    <property type="project" value="UniProtKB-KW"/>
</dbReference>
<comment type="caution">
    <text evidence="8">Lacks conserved residue(s) required for the propagation of feature annotation.</text>
</comment>
<protein>
    <recommendedName>
        <fullName evidence="14">Metalloendopeptidase</fullName>
    </recommendedName>
</protein>
<keyword evidence="3 9" id="KW-0378">Hydrolase</keyword>
<evidence type="ECO:0000256" key="8">
    <source>
        <dbReference type="PROSITE-ProRule" id="PRU00059"/>
    </source>
</evidence>
<organism evidence="12 13">
    <name type="scientific">Mesorhabditis spiculigera</name>
    <dbReference type="NCBI Taxonomy" id="96644"/>
    <lineage>
        <taxon>Eukaryota</taxon>
        <taxon>Metazoa</taxon>
        <taxon>Ecdysozoa</taxon>
        <taxon>Nematoda</taxon>
        <taxon>Chromadorea</taxon>
        <taxon>Rhabditida</taxon>
        <taxon>Rhabditina</taxon>
        <taxon>Rhabditomorpha</taxon>
        <taxon>Rhabditoidea</taxon>
        <taxon>Rhabditidae</taxon>
        <taxon>Mesorhabditinae</taxon>
        <taxon>Mesorhabditis</taxon>
    </lineage>
</organism>
<dbReference type="PANTHER" id="PTHR10127">
    <property type="entry name" value="DISCOIDIN, CUB, EGF, LAMININ , AND ZINC METALLOPROTEASE DOMAIN CONTAINING"/>
    <property type="match status" value="1"/>
</dbReference>
<dbReference type="AlphaFoldDB" id="A0AA36D368"/>
<dbReference type="PANTHER" id="PTHR10127:SF780">
    <property type="entry name" value="METALLOENDOPEPTIDASE"/>
    <property type="match status" value="1"/>
</dbReference>
<keyword evidence="7" id="KW-1015">Disulfide bond</keyword>
<dbReference type="Pfam" id="PF01400">
    <property type="entry name" value="Astacin"/>
    <property type="match status" value="1"/>
</dbReference>
<dbReference type="GO" id="GO:0004222">
    <property type="term" value="F:metalloendopeptidase activity"/>
    <property type="evidence" value="ECO:0007669"/>
    <property type="project" value="UniProtKB-UniRule"/>
</dbReference>
<sequence length="553" mass="63110">MAISNGSSEYPFMNEPPKIKPHGLVSYFLGGNRPLDEVTHRSPENGLDRNLKSVFDRKPNQKLWDGIYYWVNDGSVNIKEFTPISPKAQRAMRAAARFWDSVMCIPFQEVSGSEALKNVEWWRGDHGHEHHHPGHHFLFSQHLPVREAAHATIGWLHTVDADLHLPPNLMHLGDEASPMTVIHEFGHTLGMLHMQMRGDRDEYIHVDFAAIDIAHYHLPNEKNANFNHKWTQDRYAEFPYEFGSTMHYSAAAFAKHGAETMNPLPKFEVYHDTMGHGLPTLYDIMSVHRHYGCHTVCPEKYAPDQLPKCENGGINNPRNCRGDCICPVGFAPPLCKMAVTQCGRAIEVDHHRRSFQLAYPKFRDIFDDERASGGSIYIRHEERRTCTYFLRAPPGSRIKVTIEGLEFHKFRDDCGRGCRNCGLEFKLISDHRYTGATFCQKSNVGRELVSEGHILPIIVYNTIGGVIGRIAYELTNDPPTLTMADLPGSTPTYSHQEEAPTLRELDPYHPINYKDPIDEQSWPELRETYLNTGNYNSPLATLIFCAMFIYQLL</sequence>
<evidence type="ECO:0000256" key="3">
    <source>
        <dbReference type="ARBA" id="ARBA00022801"/>
    </source>
</evidence>
<feature type="binding site" evidence="9">
    <location>
        <position position="193"/>
    </location>
    <ligand>
        <name>Zn(2+)</name>
        <dbReference type="ChEBI" id="CHEBI:29105"/>
        <note>catalytic</note>
    </ligand>
</feature>
<name>A0AA36D368_9BILA</name>
<evidence type="ECO:0000313" key="12">
    <source>
        <dbReference type="EMBL" id="CAJ0580267.1"/>
    </source>
</evidence>
<keyword evidence="5 9" id="KW-0482">Metalloprotease</keyword>
<accession>A0AA36D368</accession>
<proteinExistence type="predicted"/>
<evidence type="ECO:0000256" key="9">
    <source>
        <dbReference type="PROSITE-ProRule" id="PRU01211"/>
    </source>
</evidence>
<feature type="non-terminal residue" evidence="12">
    <location>
        <position position="553"/>
    </location>
</feature>
<dbReference type="EMBL" id="CATQJA010002659">
    <property type="protein sequence ID" value="CAJ0580267.1"/>
    <property type="molecule type" value="Genomic_DNA"/>
</dbReference>
<keyword evidence="13" id="KW-1185">Reference proteome</keyword>
<keyword evidence="2 9" id="KW-0479">Metal-binding</keyword>
<comment type="caution">
    <text evidence="12">The sequence shown here is derived from an EMBL/GenBank/DDBJ whole genome shotgun (WGS) entry which is preliminary data.</text>
</comment>
<feature type="active site" evidence="9">
    <location>
        <position position="184"/>
    </location>
</feature>
<dbReference type="PROSITE" id="PS01180">
    <property type="entry name" value="CUB"/>
    <property type="match status" value="1"/>
</dbReference>
<evidence type="ECO:0000256" key="6">
    <source>
        <dbReference type="ARBA" id="ARBA00023145"/>
    </source>
</evidence>
<evidence type="ECO:0000256" key="4">
    <source>
        <dbReference type="ARBA" id="ARBA00022833"/>
    </source>
</evidence>
<dbReference type="InterPro" id="IPR001506">
    <property type="entry name" value="Peptidase_M12A"/>
</dbReference>
<feature type="binding site" evidence="9">
    <location>
        <position position="187"/>
    </location>
    <ligand>
        <name>Zn(2+)</name>
        <dbReference type="ChEBI" id="CHEBI:29105"/>
        <note>catalytic</note>
    </ligand>
</feature>
<keyword evidence="4 9" id="KW-0862">Zinc</keyword>
<dbReference type="SMART" id="SM00235">
    <property type="entry name" value="ZnMc"/>
    <property type="match status" value="1"/>
</dbReference>
<keyword evidence="1 9" id="KW-0645">Protease</keyword>
<gene>
    <name evidence="12" type="ORF">MSPICULIGERA_LOCUS18465</name>
</gene>
<evidence type="ECO:0008006" key="14">
    <source>
        <dbReference type="Google" id="ProtNLM"/>
    </source>
</evidence>
<reference evidence="12" key="1">
    <citation type="submission" date="2023-06" db="EMBL/GenBank/DDBJ databases">
        <authorList>
            <person name="Delattre M."/>
        </authorList>
    </citation>
    <scope>NUCLEOTIDE SEQUENCE</scope>
    <source>
        <strain evidence="12">AF72</strain>
    </source>
</reference>
<dbReference type="Proteomes" id="UP001177023">
    <property type="component" value="Unassembled WGS sequence"/>
</dbReference>
<dbReference type="Gene3D" id="3.40.390.10">
    <property type="entry name" value="Collagenase (Catalytic Domain)"/>
    <property type="match status" value="1"/>
</dbReference>
<evidence type="ECO:0000256" key="2">
    <source>
        <dbReference type="ARBA" id="ARBA00022723"/>
    </source>
</evidence>
<feature type="binding site" evidence="9">
    <location>
        <position position="183"/>
    </location>
    <ligand>
        <name>Zn(2+)</name>
        <dbReference type="ChEBI" id="CHEBI:29105"/>
        <note>catalytic</note>
    </ligand>
</feature>
<feature type="domain" description="CUB" evidence="10">
    <location>
        <begin position="342"/>
        <end position="457"/>
    </location>
</feature>
<evidence type="ECO:0000256" key="7">
    <source>
        <dbReference type="ARBA" id="ARBA00023157"/>
    </source>
</evidence>
<evidence type="ECO:0000259" key="11">
    <source>
        <dbReference type="PROSITE" id="PS51864"/>
    </source>
</evidence>
<dbReference type="InterPro" id="IPR000859">
    <property type="entry name" value="CUB_dom"/>
</dbReference>
<dbReference type="GO" id="GO:0008270">
    <property type="term" value="F:zinc ion binding"/>
    <property type="evidence" value="ECO:0007669"/>
    <property type="project" value="UniProtKB-UniRule"/>
</dbReference>
<evidence type="ECO:0000256" key="5">
    <source>
        <dbReference type="ARBA" id="ARBA00023049"/>
    </source>
</evidence>
<evidence type="ECO:0000259" key="10">
    <source>
        <dbReference type="PROSITE" id="PS01180"/>
    </source>
</evidence>
<comment type="cofactor">
    <cofactor evidence="9">
        <name>Zn(2+)</name>
        <dbReference type="ChEBI" id="CHEBI:29105"/>
    </cofactor>
    <text evidence="9">Binds 1 zinc ion per subunit.</text>
</comment>
<dbReference type="InterPro" id="IPR024079">
    <property type="entry name" value="MetalloPept_cat_dom_sf"/>
</dbReference>
<dbReference type="InterPro" id="IPR006026">
    <property type="entry name" value="Peptidase_Metallo"/>
</dbReference>
<feature type="domain" description="Peptidase M12A" evidence="11">
    <location>
        <begin position="54"/>
        <end position="294"/>
    </location>
</feature>
<dbReference type="PROSITE" id="PS51864">
    <property type="entry name" value="ASTACIN"/>
    <property type="match status" value="1"/>
</dbReference>